<proteinExistence type="predicted"/>
<keyword evidence="2" id="KW-1185">Reference proteome</keyword>
<comment type="caution">
    <text evidence="1">The sequence shown here is derived from an EMBL/GenBank/DDBJ whole genome shotgun (WGS) entry which is preliminary data.</text>
</comment>
<evidence type="ECO:0000313" key="2">
    <source>
        <dbReference type="Proteomes" id="UP000003423"/>
    </source>
</evidence>
<accession>I3D2W7</accession>
<dbReference type="Proteomes" id="UP000003423">
    <property type="component" value="Unassembled WGS sequence"/>
</dbReference>
<dbReference type="AlphaFoldDB" id="I3D2W7"/>
<name>I3D2W7_9ARCH</name>
<reference evidence="1 2" key="1">
    <citation type="journal article" date="2012" name="J. Bacteriol.">
        <title>Genome sequence of "Candidatus Nitrosopumilus salaria" BD31, an ammonia-oxidizing archaeon from the San Francisco Bay estuary.</title>
        <authorList>
            <person name="Mosier A.C."/>
            <person name="Allen E.E."/>
            <person name="Kim M."/>
            <person name="Ferriera S."/>
            <person name="Francis C.A."/>
        </authorList>
    </citation>
    <scope>NUCLEOTIDE SEQUENCE [LARGE SCALE GENOMIC DNA]</scope>
    <source>
        <strain evidence="1 2">BD31</strain>
    </source>
</reference>
<gene>
    <name evidence="1" type="ORF">BD31_I1913</name>
</gene>
<evidence type="ECO:0000313" key="1">
    <source>
        <dbReference type="EMBL" id="EIJ66060.1"/>
    </source>
</evidence>
<organism evidence="1 2">
    <name type="scientific">Candidatus Nitrosopumilus salarius BD31</name>
    <dbReference type="NCBI Taxonomy" id="859350"/>
    <lineage>
        <taxon>Archaea</taxon>
        <taxon>Nitrososphaerota</taxon>
        <taxon>Nitrososphaeria</taxon>
        <taxon>Nitrosopumilales</taxon>
        <taxon>Nitrosopumilaceae</taxon>
        <taxon>Nitrosopumilus</taxon>
    </lineage>
</organism>
<protein>
    <submittedName>
        <fullName evidence="1">Uncharacterized protein</fullName>
    </submittedName>
</protein>
<sequence>MFVHLNKQYSRLRKNIKFTIKMQNDKKLPYQSTELIKM</sequence>
<dbReference type="EMBL" id="AEXL02000088">
    <property type="protein sequence ID" value="EIJ66060.1"/>
    <property type="molecule type" value="Genomic_DNA"/>
</dbReference>